<dbReference type="InterPro" id="IPR024731">
    <property type="entry name" value="NELL2-like_EGF"/>
</dbReference>
<keyword evidence="8" id="KW-1185">Reference proteome</keyword>
<comment type="caution">
    <text evidence="6">Lacks conserved residue(s) required for the propagation of feature annotation.</text>
</comment>
<dbReference type="CDD" id="cd00054">
    <property type="entry name" value="EGF_CA"/>
    <property type="match status" value="3"/>
</dbReference>
<feature type="disulfide bond" evidence="6">
    <location>
        <begin position="150"/>
        <end position="159"/>
    </location>
</feature>
<dbReference type="OrthoDB" id="6150655at2759"/>
<keyword evidence="1 6" id="KW-0245">EGF-like domain</keyword>
<dbReference type="FunFam" id="2.10.25.10:FF:000143">
    <property type="entry name" value="Protein crumbs 1"/>
    <property type="match status" value="1"/>
</dbReference>
<proteinExistence type="predicted"/>
<dbReference type="SUPFAM" id="SSF57196">
    <property type="entry name" value="EGF/Laminin"/>
    <property type="match status" value="4"/>
</dbReference>
<dbReference type="GO" id="GO:0005509">
    <property type="term" value="F:calcium ion binding"/>
    <property type="evidence" value="ECO:0007669"/>
    <property type="project" value="InterPro"/>
</dbReference>
<dbReference type="GO" id="GO:0043235">
    <property type="term" value="C:receptor complex"/>
    <property type="evidence" value="ECO:0007669"/>
    <property type="project" value="TreeGrafter"/>
</dbReference>
<keyword evidence="3" id="KW-0677">Repeat</keyword>
<keyword evidence="2" id="KW-0732">Signal</keyword>
<name>A0A8J1TS83_OWEFU</name>
<gene>
    <name evidence="7" type="ORF">OFUS_LOCUS3375</name>
</gene>
<evidence type="ECO:0000256" key="1">
    <source>
        <dbReference type="ARBA" id="ARBA00022536"/>
    </source>
</evidence>
<dbReference type="InterPro" id="IPR018097">
    <property type="entry name" value="EGF_Ca-bd_CS"/>
</dbReference>
<dbReference type="Proteomes" id="UP000749559">
    <property type="component" value="Unassembled WGS sequence"/>
</dbReference>
<evidence type="ECO:0000313" key="7">
    <source>
        <dbReference type="EMBL" id="CAH1776173.1"/>
    </source>
</evidence>
<dbReference type="PROSITE" id="PS01186">
    <property type="entry name" value="EGF_2"/>
    <property type="match status" value="3"/>
</dbReference>
<dbReference type="Pfam" id="PF00008">
    <property type="entry name" value="EGF"/>
    <property type="match status" value="2"/>
</dbReference>
<dbReference type="GO" id="GO:0009986">
    <property type="term" value="C:cell surface"/>
    <property type="evidence" value="ECO:0007669"/>
    <property type="project" value="TreeGrafter"/>
</dbReference>
<sequence>MNKAIWTNILLILLHLVAAPRYSRGKAINGTAVHPLNDKEIPQCASLRCQNGGTCTETNGTYACKCTLGFHGTLCQDDLNECDTTISSCHPYAECANTVGSFTCTCGQDYIGNGFNCTLKPRNVCQNRPCGDNGRCEEDPEHPEGYRCSCILGFTGERCSRAQAECAAKPCLNKAMCVSSLDGFQCLCLDGFKGKLCDEVDKKSNSIIDGAEAIEKSLESQMHITRRIVLYFCLCLLVLFCVVMVLGCIFIIRVCKRRSVLIEYQNNEIKNGHVEDETKTAWGKISLQVLEEMFLCLCCCGRARVDDNWVEAMTARLSAQSSNDPNVHIRSRVSCNEYKAIVQQQLKKANELKRSKCSGTQTRTLPKRIHELHSTNRKASYQSFVYDEVPLTSDSD</sequence>
<dbReference type="Pfam" id="PF12947">
    <property type="entry name" value="EGF_3"/>
    <property type="match status" value="1"/>
</dbReference>
<accession>A0A8J1TS83</accession>
<evidence type="ECO:0000256" key="4">
    <source>
        <dbReference type="ARBA" id="ARBA00023157"/>
    </source>
</evidence>
<dbReference type="FunFam" id="2.10.25.10:FF:000066">
    <property type="entry name" value="FAT atypical cadherin 4"/>
    <property type="match status" value="1"/>
</dbReference>
<evidence type="ECO:0000256" key="3">
    <source>
        <dbReference type="ARBA" id="ARBA00022737"/>
    </source>
</evidence>
<dbReference type="GO" id="GO:0005886">
    <property type="term" value="C:plasma membrane"/>
    <property type="evidence" value="ECO:0007669"/>
    <property type="project" value="TreeGrafter"/>
</dbReference>
<dbReference type="EMBL" id="CAIIXF020000001">
    <property type="protein sequence ID" value="CAH1776173.1"/>
    <property type="molecule type" value="Genomic_DNA"/>
</dbReference>
<dbReference type="GO" id="GO:0007219">
    <property type="term" value="P:Notch signaling pathway"/>
    <property type="evidence" value="ECO:0007669"/>
    <property type="project" value="TreeGrafter"/>
</dbReference>
<dbReference type="GO" id="GO:0007411">
    <property type="term" value="P:axon guidance"/>
    <property type="evidence" value="ECO:0007669"/>
    <property type="project" value="TreeGrafter"/>
</dbReference>
<comment type="caution">
    <text evidence="7">The sequence shown here is derived from an EMBL/GenBank/DDBJ whole genome shotgun (WGS) entry which is preliminary data.</text>
</comment>
<dbReference type="PANTHER" id="PTHR45836">
    <property type="entry name" value="SLIT HOMOLOG"/>
    <property type="match status" value="1"/>
</dbReference>
<dbReference type="InterPro" id="IPR001881">
    <property type="entry name" value="EGF-like_Ca-bd_dom"/>
</dbReference>
<dbReference type="PANTHER" id="PTHR45836:SF13">
    <property type="entry name" value="PROTEIN CRUMBS"/>
    <property type="match status" value="1"/>
</dbReference>
<feature type="disulfide bond" evidence="6">
    <location>
        <begin position="188"/>
        <end position="197"/>
    </location>
</feature>
<dbReference type="SMART" id="SM00181">
    <property type="entry name" value="EGF"/>
    <property type="match status" value="4"/>
</dbReference>
<keyword evidence="4 6" id="KW-1015">Disulfide bond</keyword>
<protein>
    <submittedName>
        <fullName evidence="7">Uncharacterized protein</fullName>
    </submittedName>
</protein>
<dbReference type="AlphaFoldDB" id="A0A8J1TS83"/>
<dbReference type="FunFam" id="2.10.25.10:FF:000038">
    <property type="entry name" value="Fibrillin 2"/>
    <property type="match status" value="1"/>
</dbReference>
<organism evidence="7 8">
    <name type="scientific">Owenia fusiformis</name>
    <name type="common">Polychaete worm</name>
    <dbReference type="NCBI Taxonomy" id="6347"/>
    <lineage>
        <taxon>Eukaryota</taxon>
        <taxon>Metazoa</taxon>
        <taxon>Spiralia</taxon>
        <taxon>Lophotrochozoa</taxon>
        <taxon>Annelida</taxon>
        <taxon>Polychaeta</taxon>
        <taxon>Sedentaria</taxon>
        <taxon>Canalipalpata</taxon>
        <taxon>Sabellida</taxon>
        <taxon>Oweniida</taxon>
        <taxon>Oweniidae</taxon>
        <taxon>Owenia</taxon>
    </lineage>
</organism>
<dbReference type="SMART" id="SM00179">
    <property type="entry name" value="EGF_CA"/>
    <property type="match status" value="3"/>
</dbReference>
<dbReference type="Gene3D" id="2.10.25.10">
    <property type="entry name" value="Laminin"/>
    <property type="match status" value="4"/>
</dbReference>
<dbReference type="InterPro" id="IPR000742">
    <property type="entry name" value="EGF"/>
</dbReference>
<evidence type="ECO:0000256" key="6">
    <source>
        <dbReference type="PROSITE-ProRule" id="PRU00076"/>
    </source>
</evidence>
<dbReference type="PROSITE" id="PS50026">
    <property type="entry name" value="EGF_3"/>
    <property type="match status" value="4"/>
</dbReference>
<dbReference type="InterPro" id="IPR051355">
    <property type="entry name" value="Notch/Slit_guidance"/>
</dbReference>
<evidence type="ECO:0000256" key="2">
    <source>
        <dbReference type="ARBA" id="ARBA00022729"/>
    </source>
</evidence>
<keyword evidence="5" id="KW-0325">Glycoprotein</keyword>
<evidence type="ECO:0000256" key="5">
    <source>
        <dbReference type="ARBA" id="ARBA00023180"/>
    </source>
</evidence>
<feature type="disulfide bond" evidence="6">
    <location>
        <begin position="66"/>
        <end position="75"/>
    </location>
</feature>
<evidence type="ECO:0000313" key="8">
    <source>
        <dbReference type="Proteomes" id="UP000749559"/>
    </source>
</evidence>
<dbReference type="InterPro" id="IPR000152">
    <property type="entry name" value="EGF-type_Asp/Asn_hydroxyl_site"/>
</dbReference>
<dbReference type="PROSITE" id="PS01187">
    <property type="entry name" value="EGF_CA"/>
    <property type="match status" value="1"/>
</dbReference>
<dbReference type="PROSITE" id="PS00022">
    <property type="entry name" value="EGF_1"/>
    <property type="match status" value="3"/>
</dbReference>
<dbReference type="PROSITE" id="PS00010">
    <property type="entry name" value="ASX_HYDROXYL"/>
    <property type="match status" value="1"/>
</dbReference>
<reference evidence="7" key="1">
    <citation type="submission" date="2022-03" db="EMBL/GenBank/DDBJ databases">
        <authorList>
            <person name="Martin C."/>
        </authorList>
    </citation>
    <scope>NUCLEOTIDE SEQUENCE</scope>
</reference>